<keyword evidence="6 7" id="KW-0472">Membrane</keyword>
<keyword evidence="3 7" id="KW-0813">Transport</keyword>
<dbReference type="GO" id="GO:0015501">
    <property type="term" value="F:glutamate:sodium symporter activity"/>
    <property type="evidence" value="ECO:0007669"/>
    <property type="project" value="TreeGrafter"/>
</dbReference>
<dbReference type="PANTHER" id="PTHR11958:SF99">
    <property type="entry name" value="SODIUM-DEPENDENT EXCITATORY AMINO ACID TRANSPORTER GLT-6-RELATED"/>
    <property type="match status" value="1"/>
</dbReference>
<comment type="subcellular location">
    <subcellularLocation>
        <location evidence="1 7">Membrane</location>
        <topology evidence="1 7">Multi-pass membrane protein</topology>
    </subcellularLocation>
</comment>
<proteinExistence type="inferred from homology"/>
<dbReference type="GO" id="GO:0015175">
    <property type="term" value="F:neutral L-amino acid transmembrane transporter activity"/>
    <property type="evidence" value="ECO:0007669"/>
    <property type="project" value="TreeGrafter"/>
</dbReference>
<evidence type="ECO:0000256" key="4">
    <source>
        <dbReference type="ARBA" id="ARBA00022692"/>
    </source>
</evidence>
<dbReference type="GO" id="GO:0005313">
    <property type="term" value="F:L-glutamate transmembrane transporter activity"/>
    <property type="evidence" value="ECO:0007669"/>
    <property type="project" value="TreeGrafter"/>
</dbReference>
<keyword evidence="4 7" id="KW-0812">Transmembrane</keyword>
<evidence type="ECO:0000313" key="9">
    <source>
        <dbReference type="WBParaSite" id="L893_g4691.t1"/>
    </source>
</evidence>
<dbReference type="Proteomes" id="UP000095287">
    <property type="component" value="Unplaced"/>
</dbReference>
<dbReference type="InterPro" id="IPR050746">
    <property type="entry name" value="DAACS"/>
</dbReference>
<evidence type="ECO:0000256" key="5">
    <source>
        <dbReference type="ARBA" id="ARBA00022989"/>
    </source>
</evidence>
<protein>
    <recommendedName>
        <fullName evidence="7">Amino acid transporter</fullName>
    </recommendedName>
</protein>
<evidence type="ECO:0000313" key="8">
    <source>
        <dbReference type="Proteomes" id="UP000095287"/>
    </source>
</evidence>
<dbReference type="AlphaFoldDB" id="A0A1I8AD36"/>
<keyword evidence="8" id="KW-1185">Reference proteome</keyword>
<dbReference type="InterPro" id="IPR036458">
    <property type="entry name" value="Na:dicarbo_symporter_sf"/>
</dbReference>
<dbReference type="InterPro" id="IPR001991">
    <property type="entry name" value="Na-dicarboxylate_symporter"/>
</dbReference>
<evidence type="ECO:0000256" key="3">
    <source>
        <dbReference type="ARBA" id="ARBA00022448"/>
    </source>
</evidence>
<accession>A0A1I8AD36</accession>
<sequence length="52" mass="5728">MLMMYVITVFSALMFHTVVTMPGLYFLTTRRNPLAVMKGILQAVVTAFGTGS</sequence>
<feature type="transmembrane region" description="Helical" evidence="7">
    <location>
        <begin position="6"/>
        <end position="28"/>
    </location>
</feature>
<dbReference type="SUPFAM" id="SSF118215">
    <property type="entry name" value="Proton glutamate symport protein"/>
    <property type="match status" value="1"/>
</dbReference>
<evidence type="ECO:0000256" key="6">
    <source>
        <dbReference type="ARBA" id="ARBA00023136"/>
    </source>
</evidence>
<evidence type="ECO:0000256" key="7">
    <source>
        <dbReference type="RuleBase" id="RU361216"/>
    </source>
</evidence>
<dbReference type="Pfam" id="PF00375">
    <property type="entry name" value="SDF"/>
    <property type="match status" value="1"/>
</dbReference>
<dbReference type="Gene3D" id="1.10.3860.10">
    <property type="entry name" value="Sodium:dicarboxylate symporter"/>
    <property type="match status" value="1"/>
</dbReference>
<evidence type="ECO:0000256" key="2">
    <source>
        <dbReference type="ARBA" id="ARBA00006148"/>
    </source>
</evidence>
<reference evidence="9" key="1">
    <citation type="submission" date="2016-11" db="UniProtKB">
        <authorList>
            <consortium name="WormBaseParasite"/>
        </authorList>
    </citation>
    <scope>IDENTIFICATION</scope>
</reference>
<comment type="caution">
    <text evidence="7">Lacks conserved residue(s) required for the propagation of feature annotation.</text>
</comment>
<dbReference type="PANTHER" id="PTHR11958">
    <property type="entry name" value="SODIUM/DICARBOXYLATE SYMPORTER-RELATED"/>
    <property type="match status" value="1"/>
</dbReference>
<name>A0A1I8AD36_9BILA</name>
<comment type="similarity">
    <text evidence="2 7">Belongs to the dicarboxylate/amino acid:cation symporter (DAACS) (TC 2.A.23) family.</text>
</comment>
<keyword evidence="7" id="KW-0769">Symport</keyword>
<evidence type="ECO:0000256" key="1">
    <source>
        <dbReference type="ARBA" id="ARBA00004141"/>
    </source>
</evidence>
<dbReference type="GO" id="GO:0005886">
    <property type="term" value="C:plasma membrane"/>
    <property type="evidence" value="ECO:0007669"/>
    <property type="project" value="TreeGrafter"/>
</dbReference>
<organism evidence="8 9">
    <name type="scientific">Steinernema glaseri</name>
    <dbReference type="NCBI Taxonomy" id="37863"/>
    <lineage>
        <taxon>Eukaryota</taxon>
        <taxon>Metazoa</taxon>
        <taxon>Ecdysozoa</taxon>
        <taxon>Nematoda</taxon>
        <taxon>Chromadorea</taxon>
        <taxon>Rhabditida</taxon>
        <taxon>Tylenchina</taxon>
        <taxon>Panagrolaimomorpha</taxon>
        <taxon>Strongyloidoidea</taxon>
        <taxon>Steinernematidae</taxon>
        <taxon>Steinernema</taxon>
    </lineage>
</organism>
<keyword evidence="5 7" id="KW-1133">Transmembrane helix</keyword>
<dbReference type="WBParaSite" id="L893_g4691.t1">
    <property type="protein sequence ID" value="L893_g4691.t1"/>
    <property type="gene ID" value="L893_g4691"/>
</dbReference>